<protein>
    <submittedName>
        <fullName evidence="1">Uncharacterized protein</fullName>
    </submittedName>
</protein>
<evidence type="ECO:0000313" key="2">
    <source>
        <dbReference type="Proteomes" id="UP000541535"/>
    </source>
</evidence>
<dbReference type="EMBL" id="JACHXD010000007">
    <property type="protein sequence ID" value="MBB3119885.1"/>
    <property type="molecule type" value="Genomic_DNA"/>
</dbReference>
<gene>
    <name evidence="1" type="ORF">FHS03_002940</name>
</gene>
<sequence length="30" mass="3149">MAMISFLTIIIAGAAIMARICLVPLAEGEE</sequence>
<reference evidence="1 2" key="1">
    <citation type="submission" date="2020-08" db="EMBL/GenBank/DDBJ databases">
        <title>Genomic Encyclopedia of Type Strains, Phase III (KMG-III): the genomes of soil and plant-associated and newly described type strains.</title>
        <authorList>
            <person name="Whitman W."/>
        </authorList>
    </citation>
    <scope>NUCLEOTIDE SEQUENCE [LARGE SCALE GENOMIC DNA]</scope>
    <source>
        <strain evidence="1 2">CECT 8897</strain>
    </source>
</reference>
<accession>A0A7W5FUF6</accession>
<name>A0A7W5FUF6_9BURK</name>
<dbReference type="Proteomes" id="UP000541535">
    <property type="component" value="Unassembled WGS sequence"/>
</dbReference>
<evidence type="ECO:0000313" key="1">
    <source>
        <dbReference type="EMBL" id="MBB3119885.1"/>
    </source>
</evidence>
<dbReference type="AlphaFoldDB" id="A0A7W5FUF6"/>
<organism evidence="1 2">
    <name type="scientific">Pseudoduganella violacea</name>
    <dbReference type="NCBI Taxonomy" id="1715466"/>
    <lineage>
        <taxon>Bacteria</taxon>
        <taxon>Pseudomonadati</taxon>
        <taxon>Pseudomonadota</taxon>
        <taxon>Betaproteobacteria</taxon>
        <taxon>Burkholderiales</taxon>
        <taxon>Oxalobacteraceae</taxon>
        <taxon>Telluria group</taxon>
        <taxon>Pseudoduganella</taxon>
    </lineage>
</organism>
<comment type="caution">
    <text evidence="1">The sequence shown here is derived from an EMBL/GenBank/DDBJ whole genome shotgun (WGS) entry which is preliminary data.</text>
</comment>
<proteinExistence type="predicted"/>
<keyword evidence="2" id="KW-1185">Reference proteome</keyword>